<dbReference type="RefSeq" id="WP_104978542.1">
    <property type="nucleotide sequence ID" value="NZ_CP012673.1"/>
</dbReference>
<evidence type="ECO:0000313" key="2">
    <source>
        <dbReference type="Proteomes" id="UP000238348"/>
    </source>
</evidence>
<accession>A0A2L0ENB4</accession>
<sequence length="392" mass="41756">MTQRRTVVLADLHLVRQTPRDVTADLARFVDAHAGARIVVAGDLFDLSSESPSMPRPRALREALFAHPAARAAFAEHLERGGELWLSGGNHDAEVGAPDFPAALVEALGVSGEARARIRTTPWFFREGAIHIEHGHLYDPDNAPAHPLVVGERSLGVHFVEEFIAPTGAHRYLQANDQTPLSLFLSAFTWYGPRAPYVIYRYFHAAIGAMLKSGPLYRARGEATVGAAVVERFAHELGVPRAMADELLGLAATPTLESAASTFTRLYFDRVIATLSMGAGIAALGLGARETGAAALGLGALLMGGSWANGHNRYAGTVAERLAESAGRVARTTGAKLVVFGHTHKEALGDGYANTGSFSFPRAAPGRPYVEIEGPPEAPRAVSRFWTANAAA</sequence>
<dbReference type="OrthoDB" id="5484459at2"/>
<dbReference type="GO" id="GO:0008758">
    <property type="term" value="F:UDP-2,3-diacylglucosamine hydrolase activity"/>
    <property type="evidence" value="ECO:0007669"/>
    <property type="project" value="TreeGrafter"/>
</dbReference>
<evidence type="ECO:0008006" key="3">
    <source>
        <dbReference type="Google" id="ProtNLM"/>
    </source>
</evidence>
<protein>
    <recommendedName>
        <fullName evidence="3">Calcineurin-like phosphoesterase domain-containing protein</fullName>
    </recommendedName>
</protein>
<dbReference type="InterPro" id="IPR029052">
    <property type="entry name" value="Metallo-depent_PP-like"/>
</dbReference>
<proteinExistence type="predicted"/>
<dbReference type="GO" id="GO:0009245">
    <property type="term" value="P:lipid A biosynthetic process"/>
    <property type="evidence" value="ECO:0007669"/>
    <property type="project" value="TreeGrafter"/>
</dbReference>
<dbReference type="SUPFAM" id="SSF56300">
    <property type="entry name" value="Metallo-dependent phosphatases"/>
    <property type="match status" value="1"/>
</dbReference>
<evidence type="ECO:0000313" key="1">
    <source>
        <dbReference type="EMBL" id="AUX40793.1"/>
    </source>
</evidence>
<dbReference type="EMBL" id="CP012673">
    <property type="protein sequence ID" value="AUX40793.1"/>
    <property type="molecule type" value="Genomic_DNA"/>
</dbReference>
<dbReference type="PANTHER" id="PTHR34990">
    <property type="entry name" value="UDP-2,3-DIACYLGLUCOSAMINE HYDROLASE-RELATED"/>
    <property type="match status" value="1"/>
</dbReference>
<dbReference type="PANTHER" id="PTHR34990:SF2">
    <property type="entry name" value="BLL8164 PROTEIN"/>
    <property type="match status" value="1"/>
</dbReference>
<dbReference type="AlphaFoldDB" id="A0A2L0ENB4"/>
<dbReference type="InterPro" id="IPR043461">
    <property type="entry name" value="LpxH-like"/>
</dbReference>
<name>A0A2L0ENB4_SORCE</name>
<dbReference type="Proteomes" id="UP000238348">
    <property type="component" value="Chromosome"/>
</dbReference>
<gene>
    <name evidence="1" type="ORF">SOCE26_021940</name>
</gene>
<dbReference type="GO" id="GO:0016020">
    <property type="term" value="C:membrane"/>
    <property type="evidence" value="ECO:0007669"/>
    <property type="project" value="GOC"/>
</dbReference>
<organism evidence="1 2">
    <name type="scientific">Sorangium cellulosum</name>
    <name type="common">Polyangium cellulosum</name>
    <dbReference type="NCBI Taxonomy" id="56"/>
    <lineage>
        <taxon>Bacteria</taxon>
        <taxon>Pseudomonadati</taxon>
        <taxon>Myxococcota</taxon>
        <taxon>Polyangia</taxon>
        <taxon>Polyangiales</taxon>
        <taxon>Polyangiaceae</taxon>
        <taxon>Sorangium</taxon>
    </lineage>
</organism>
<reference evidence="1 2" key="1">
    <citation type="submission" date="2015-09" db="EMBL/GenBank/DDBJ databases">
        <title>Sorangium comparison.</title>
        <authorList>
            <person name="Zaburannyi N."/>
            <person name="Bunk B."/>
            <person name="Overmann J."/>
            <person name="Mueller R."/>
        </authorList>
    </citation>
    <scope>NUCLEOTIDE SEQUENCE [LARGE SCALE GENOMIC DNA]</scope>
    <source>
        <strain evidence="1 2">So ce26</strain>
    </source>
</reference>